<evidence type="ECO:0000259" key="1">
    <source>
        <dbReference type="Pfam" id="PF02721"/>
    </source>
</evidence>
<dbReference type="Pfam" id="PF02721">
    <property type="entry name" value="DUF223"/>
    <property type="match status" value="1"/>
</dbReference>
<gene>
    <name evidence="2" type="ORF">CEURO_LOCUS18686</name>
</gene>
<organism evidence="2 3">
    <name type="scientific">Cuscuta europaea</name>
    <name type="common">European dodder</name>
    <dbReference type="NCBI Taxonomy" id="41803"/>
    <lineage>
        <taxon>Eukaryota</taxon>
        <taxon>Viridiplantae</taxon>
        <taxon>Streptophyta</taxon>
        <taxon>Embryophyta</taxon>
        <taxon>Tracheophyta</taxon>
        <taxon>Spermatophyta</taxon>
        <taxon>Magnoliopsida</taxon>
        <taxon>eudicotyledons</taxon>
        <taxon>Gunneridae</taxon>
        <taxon>Pentapetalae</taxon>
        <taxon>asterids</taxon>
        <taxon>lamiids</taxon>
        <taxon>Solanales</taxon>
        <taxon>Convolvulaceae</taxon>
        <taxon>Cuscuteae</taxon>
        <taxon>Cuscuta</taxon>
        <taxon>Cuscuta subgen. Cuscuta</taxon>
    </lineage>
</organism>
<feature type="domain" description="Replication protein A 70 kDa DNA-binding subunit B/D first OB fold" evidence="1">
    <location>
        <begin position="9"/>
        <end position="103"/>
    </location>
</feature>
<dbReference type="PANTHER" id="PTHR47165:SF4">
    <property type="entry name" value="OS03G0429900 PROTEIN"/>
    <property type="match status" value="1"/>
</dbReference>
<sequence length="144" mass="16654">MVGMWSLFREIDQSKTTWAFKARAIRVYREPAHDCFPESLEVVFHDEEGSKMHADILDQYINMFNGLFKEGRVSAVKNFMVEENYMFFKTTTSAYRLRFFSKSVAFEIKGVPFLARTFSLVTFASLKAMDAIDEKYGIGAQTIL</sequence>
<dbReference type="InterPro" id="IPR003871">
    <property type="entry name" value="RFA1B/D_OB_1st"/>
</dbReference>
<name>A0A9P0ZRP4_CUSEU</name>
<reference evidence="2" key="1">
    <citation type="submission" date="2022-07" db="EMBL/GenBank/DDBJ databases">
        <authorList>
            <person name="Macas J."/>
            <person name="Novak P."/>
            <person name="Neumann P."/>
        </authorList>
    </citation>
    <scope>NUCLEOTIDE SEQUENCE</scope>
</reference>
<protein>
    <recommendedName>
        <fullName evidence="1">Replication protein A 70 kDa DNA-binding subunit B/D first OB fold domain-containing protein</fullName>
    </recommendedName>
</protein>
<evidence type="ECO:0000313" key="2">
    <source>
        <dbReference type="EMBL" id="CAH9110022.1"/>
    </source>
</evidence>
<dbReference type="SUPFAM" id="SSF50249">
    <property type="entry name" value="Nucleic acid-binding proteins"/>
    <property type="match status" value="1"/>
</dbReference>
<dbReference type="PANTHER" id="PTHR47165">
    <property type="entry name" value="OS03G0429900 PROTEIN"/>
    <property type="match status" value="1"/>
</dbReference>
<accession>A0A9P0ZRP4</accession>
<dbReference type="OrthoDB" id="1744497at2759"/>
<dbReference type="Gene3D" id="2.40.50.140">
    <property type="entry name" value="Nucleic acid-binding proteins"/>
    <property type="match status" value="1"/>
</dbReference>
<proteinExistence type="predicted"/>
<evidence type="ECO:0000313" key="3">
    <source>
        <dbReference type="Proteomes" id="UP001152484"/>
    </source>
</evidence>
<dbReference type="Proteomes" id="UP001152484">
    <property type="component" value="Unassembled WGS sequence"/>
</dbReference>
<keyword evidence="3" id="KW-1185">Reference proteome</keyword>
<dbReference type="EMBL" id="CAMAPE010000053">
    <property type="protein sequence ID" value="CAH9110022.1"/>
    <property type="molecule type" value="Genomic_DNA"/>
</dbReference>
<comment type="caution">
    <text evidence="2">The sequence shown here is derived from an EMBL/GenBank/DDBJ whole genome shotgun (WGS) entry which is preliminary data.</text>
</comment>
<dbReference type="AlphaFoldDB" id="A0A9P0ZRP4"/>
<dbReference type="InterPro" id="IPR012340">
    <property type="entry name" value="NA-bd_OB-fold"/>
</dbReference>